<dbReference type="GO" id="GO:0006364">
    <property type="term" value="P:rRNA processing"/>
    <property type="evidence" value="ECO:0007669"/>
    <property type="project" value="UniProtKB-KW"/>
</dbReference>
<feature type="domain" description="PIN" evidence="13">
    <location>
        <begin position="52"/>
        <end position="164"/>
    </location>
</feature>
<evidence type="ECO:0000256" key="12">
    <source>
        <dbReference type="RuleBase" id="RU003901"/>
    </source>
</evidence>
<accession>A0A2K1J923</accession>
<dbReference type="Gramene" id="Pp3c16_17530V3.1">
    <property type="protein sequence ID" value="Pp3c16_17530V3.1"/>
    <property type="gene ID" value="Pp3c16_17530"/>
</dbReference>
<dbReference type="SUPFAM" id="SSF50249">
    <property type="entry name" value="Nucleic acid-binding proteins"/>
    <property type="match status" value="3"/>
</dbReference>
<dbReference type="SMART" id="SM00670">
    <property type="entry name" value="PINc"/>
    <property type="match status" value="1"/>
</dbReference>
<evidence type="ECO:0000313" key="16">
    <source>
        <dbReference type="EnsemblPlants" id="Pp3c16_17530V3.1"/>
    </source>
</evidence>
<dbReference type="FunFam" id="2.40.50.140:FF:000193">
    <property type="entry name" value="Exosome complex exonuclease RRP44 homolog A"/>
    <property type="match status" value="1"/>
</dbReference>
<keyword evidence="7" id="KW-0271">Exosome</keyword>
<dbReference type="InterPro" id="IPR022966">
    <property type="entry name" value="RNase_II/R_CS"/>
</dbReference>
<dbReference type="FunCoup" id="A0A2K1J923">
    <property type="interactions" value="4212"/>
</dbReference>
<keyword evidence="8" id="KW-0269">Exonuclease</keyword>
<dbReference type="Pfam" id="PF17849">
    <property type="entry name" value="OB_Dis3"/>
    <property type="match status" value="1"/>
</dbReference>
<protein>
    <submittedName>
        <fullName evidence="15 16">Uncharacterized protein</fullName>
    </submittedName>
</protein>
<dbReference type="GeneID" id="112293759"/>
<evidence type="ECO:0000256" key="7">
    <source>
        <dbReference type="ARBA" id="ARBA00022835"/>
    </source>
</evidence>
<evidence type="ECO:0000259" key="14">
    <source>
        <dbReference type="SMART" id="SM00955"/>
    </source>
</evidence>
<dbReference type="Pfam" id="PF00773">
    <property type="entry name" value="RNB"/>
    <property type="match status" value="1"/>
</dbReference>
<dbReference type="OrthoDB" id="372421at2759"/>
<dbReference type="Gene3D" id="2.40.50.700">
    <property type="match status" value="1"/>
</dbReference>
<keyword evidence="17" id="KW-1185">Reference proteome</keyword>
<dbReference type="EMBL" id="ABEU02000016">
    <property type="protein sequence ID" value="PNR38024.1"/>
    <property type="molecule type" value="Genomic_DNA"/>
</dbReference>
<dbReference type="PaxDb" id="3218-PP1S81_43V6.1"/>
<evidence type="ECO:0000256" key="4">
    <source>
        <dbReference type="ARBA" id="ARBA00022552"/>
    </source>
</evidence>
<comment type="cofactor">
    <cofactor evidence="1">
        <name>Mg(2+)</name>
        <dbReference type="ChEBI" id="CHEBI:18420"/>
    </cofactor>
</comment>
<keyword evidence="10" id="KW-0694">RNA-binding</keyword>
<dbReference type="Proteomes" id="UP000006727">
    <property type="component" value="Chromosome 16"/>
</dbReference>
<dbReference type="STRING" id="3218.A0A2K1J923"/>
<dbReference type="InterPro" id="IPR001900">
    <property type="entry name" value="RNase_II/R"/>
</dbReference>
<dbReference type="SUPFAM" id="SSF88723">
    <property type="entry name" value="PIN domain-like"/>
    <property type="match status" value="1"/>
</dbReference>
<evidence type="ECO:0000256" key="1">
    <source>
        <dbReference type="ARBA" id="ARBA00001946"/>
    </source>
</evidence>
<reference evidence="15 17" key="2">
    <citation type="journal article" date="2018" name="Plant J.">
        <title>The Physcomitrella patens chromosome-scale assembly reveals moss genome structure and evolution.</title>
        <authorList>
            <person name="Lang D."/>
            <person name="Ullrich K.K."/>
            <person name="Murat F."/>
            <person name="Fuchs J."/>
            <person name="Jenkins J."/>
            <person name="Haas F.B."/>
            <person name="Piednoel M."/>
            <person name="Gundlach H."/>
            <person name="Van Bel M."/>
            <person name="Meyberg R."/>
            <person name="Vives C."/>
            <person name="Morata J."/>
            <person name="Symeonidi A."/>
            <person name="Hiss M."/>
            <person name="Muchero W."/>
            <person name="Kamisugi Y."/>
            <person name="Saleh O."/>
            <person name="Blanc G."/>
            <person name="Decker E.L."/>
            <person name="van Gessel N."/>
            <person name="Grimwood J."/>
            <person name="Hayes R.D."/>
            <person name="Graham S.W."/>
            <person name="Gunter L.E."/>
            <person name="McDaniel S.F."/>
            <person name="Hoernstein S.N.W."/>
            <person name="Larsson A."/>
            <person name="Li F.W."/>
            <person name="Perroud P.F."/>
            <person name="Phillips J."/>
            <person name="Ranjan P."/>
            <person name="Rokshar D.S."/>
            <person name="Rothfels C.J."/>
            <person name="Schneider L."/>
            <person name="Shu S."/>
            <person name="Stevenson D.W."/>
            <person name="Thummler F."/>
            <person name="Tillich M."/>
            <person name="Villarreal Aguilar J.C."/>
            <person name="Widiez T."/>
            <person name="Wong G.K."/>
            <person name="Wymore A."/>
            <person name="Zhang Y."/>
            <person name="Zimmer A.D."/>
            <person name="Quatrano R.S."/>
            <person name="Mayer K.F.X."/>
            <person name="Goodstein D."/>
            <person name="Casacuberta J.M."/>
            <person name="Vandepoele K."/>
            <person name="Reski R."/>
            <person name="Cuming A.C."/>
            <person name="Tuskan G.A."/>
            <person name="Maumus F."/>
            <person name="Salse J."/>
            <person name="Schmutz J."/>
            <person name="Rensing S.A."/>
        </authorList>
    </citation>
    <scope>NUCLEOTIDE SEQUENCE [LARGE SCALE GENOMIC DNA]</scope>
    <source>
        <strain evidence="16 17">cv. Gransden 2004</strain>
    </source>
</reference>
<keyword evidence="6" id="KW-0378">Hydrolase</keyword>
<sequence>MLSNKSFVRKTRHGKVVKVVREHYLRDDIACGALFCATCDKSRAKLRETARNIIVIDTNVALHQMDLLENEIMNDVVVLSVVLEEVKNKNLSTYNRLRAVIDNPLRHFFVFSNENHKDTYVKSLANETPNDRNDRAIRVASQWYQHHLGAAKVVLITNDNDNRRKAREDGIVAETVDSYVQSLGKPELLDLVARNDAMDVDTDDIRPNKKAVVYGEHKVMSEIAAGLHNGRFHQGKLRVNRYNPFEAYVGSESVGSEILILGRQDMNRAFDGDVVAVELLPQSSWAGSEAGKIADRDDEEEEEPVGLVPASADDAPRNLRVDAVDGKSAPSRPTGRVVGIIKRNWRQYCGSIEPMKMPGGSGGTVQALFVSADRRIPKIRIQTRQLANLIDKRIMVSVDSWEPTSRYPNGHYVRTIGEIGDRATESDVLLLENDINSRPFSEAVLACLPPLPWSFSEQEHLNNQRQDLRHIRVFSVDPLGCRDIDDALHCTLLPDGHYEVGVHIADVTNFVLPNLPLDEEASQRGTSVYLVERRIDMLPKPLTEDICSLRADVERLAFSCIWVMNSEAEIESVRFTKSVIKSCAAMSYLEAQTRMDDSRLTDGLTTDLRNMNRLAKIMRLRRIERGALTLASPEVKFEIDTETHDPLDVGMYQVREANQMVEEFMLAANMSVAAKILEHFPSCSLLRRHPEPTPQMFEPLLRTAAAVGVTLDISSSKALADALDHAVGDDPYFNKLIRIMATRCMTQAVYFCSGELSYPEYLHYGLAAPLYTHFTSPIRRYADVIVHRLLAAALGLNTLPEKLRDASALTSLSDNLNYRHRNAQMAGRASVELHTVIFFKKRPTDEEARIVKIRSNGFIVFVPKYGIEGPVYLVGKEAKQTAVDGMWVVDDENQIIRSSDGSRTFKVLSSVRVHIEVVEPQPNRPKLQLSLTM</sequence>
<evidence type="ECO:0000313" key="17">
    <source>
        <dbReference type="Proteomes" id="UP000006727"/>
    </source>
</evidence>
<keyword evidence="9" id="KW-0460">Magnesium</keyword>
<evidence type="ECO:0000256" key="11">
    <source>
        <dbReference type="ARBA" id="ARBA00023242"/>
    </source>
</evidence>
<keyword evidence="5" id="KW-0540">Nuclease</keyword>
<proteinExistence type="inferred from homology"/>
<dbReference type="GO" id="GO:0016075">
    <property type="term" value="P:rRNA catabolic process"/>
    <property type="evidence" value="ECO:0000318"/>
    <property type="project" value="GO_Central"/>
</dbReference>
<organism evidence="15">
    <name type="scientific">Physcomitrium patens</name>
    <name type="common">Spreading-leaved earth moss</name>
    <name type="synonym">Physcomitrella patens</name>
    <dbReference type="NCBI Taxonomy" id="3218"/>
    <lineage>
        <taxon>Eukaryota</taxon>
        <taxon>Viridiplantae</taxon>
        <taxon>Streptophyta</taxon>
        <taxon>Embryophyta</taxon>
        <taxon>Bryophyta</taxon>
        <taxon>Bryophytina</taxon>
        <taxon>Bryopsida</taxon>
        <taxon>Funariidae</taxon>
        <taxon>Funariales</taxon>
        <taxon>Funariaceae</taxon>
        <taxon>Physcomitrium</taxon>
    </lineage>
</organism>
<dbReference type="SMART" id="SM00955">
    <property type="entry name" value="RNB"/>
    <property type="match status" value="1"/>
</dbReference>
<dbReference type="GO" id="GO:0071031">
    <property type="term" value="P:nuclear mRNA surveillance of mRNA 3'-end processing"/>
    <property type="evidence" value="ECO:0000318"/>
    <property type="project" value="GO_Central"/>
</dbReference>
<dbReference type="InterPro" id="IPR029060">
    <property type="entry name" value="PIN-like_dom_sf"/>
</dbReference>
<dbReference type="OMA" id="GQVMRNN"/>
<dbReference type="InterPro" id="IPR041505">
    <property type="entry name" value="Dis3_CSD2"/>
</dbReference>
<dbReference type="GO" id="GO:0004519">
    <property type="term" value="F:endonuclease activity"/>
    <property type="evidence" value="ECO:0000318"/>
    <property type="project" value="GO_Central"/>
</dbReference>
<dbReference type="AlphaFoldDB" id="A0A2K1J923"/>
<dbReference type="EnsemblPlants" id="Pp3c16_17530V3.1">
    <property type="protein sequence ID" value="Pp3c16_17530V3.1"/>
    <property type="gene ID" value="Pp3c16_17530"/>
</dbReference>
<dbReference type="PANTHER" id="PTHR23355">
    <property type="entry name" value="RIBONUCLEASE"/>
    <property type="match status" value="1"/>
</dbReference>
<dbReference type="RefSeq" id="XP_024399334.1">
    <property type="nucleotide sequence ID" value="XM_024543566.2"/>
</dbReference>
<name>A0A2K1J923_PHYPA</name>
<dbReference type="Pfam" id="PF17216">
    <property type="entry name" value="Rrp44_CSD1"/>
    <property type="match status" value="1"/>
</dbReference>
<dbReference type="Gene3D" id="2.40.50.140">
    <property type="entry name" value="Nucleic acid-binding proteins"/>
    <property type="match status" value="1"/>
</dbReference>
<dbReference type="PROSITE" id="PS01175">
    <property type="entry name" value="RIBONUCLEASE_II"/>
    <property type="match status" value="1"/>
</dbReference>
<dbReference type="GO" id="GO:0003723">
    <property type="term" value="F:RNA binding"/>
    <property type="evidence" value="ECO:0007669"/>
    <property type="project" value="UniProtKB-KW"/>
</dbReference>
<evidence type="ECO:0000256" key="5">
    <source>
        <dbReference type="ARBA" id="ARBA00022722"/>
    </source>
</evidence>
<evidence type="ECO:0000256" key="3">
    <source>
        <dbReference type="ARBA" id="ARBA00005785"/>
    </source>
</evidence>
<comment type="subcellular location">
    <subcellularLocation>
        <location evidence="2">Nucleus</location>
    </subcellularLocation>
</comment>
<evidence type="ECO:0000313" key="15">
    <source>
        <dbReference type="EMBL" id="PNR38024.1"/>
    </source>
</evidence>
<evidence type="ECO:0000256" key="9">
    <source>
        <dbReference type="ARBA" id="ARBA00022842"/>
    </source>
</evidence>
<reference evidence="16" key="3">
    <citation type="submission" date="2020-12" db="UniProtKB">
        <authorList>
            <consortium name="EnsemblPlants"/>
        </authorList>
    </citation>
    <scope>IDENTIFICATION</scope>
</reference>
<keyword evidence="11" id="KW-0539">Nucleus</keyword>
<evidence type="ECO:0000256" key="10">
    <source>
        <dbReference type="ARBA" id="ARBA00022884"/>
    </source>
</evidence>
<gene>
    <name evidence="16" type="primary">LOC112293759</name>
    <name evidence="15" type="ORF">PHYPA_021135</name>
</gene>
<dbReference type="CDD" id="cd09862">
    <property type="entry name" value="PIN_Rrp44-like"/>
    <property type="match status" value="1"/>
</dbReference>
<dbReference type="InterPro" id="IPR033771">
    <property type="entry name" value="Rrp44_CSD1"/>
</dbReference>
<comment type="similarity">
    <text evidence="3 12">Belongs to the RNR ribonuclease family.</text>
</comment>
<dbReference type="KEGG" id="ppp:112293759"/>
<evidence type="ECO:0000256" key="2">
    <source>
        <dbReference type="ARBA" id="ARBA00004123"/>
    </source>
</evidence>
<dbReference type="InterPro" id="IPR002716">
    <property type="entry name" value="PIN_dom"/>
</dbReference>
<dbReference type="GO" id="GO:0000176">
    <property type="term" value="C:nuclear exosome (RNase complex)"/>
    <property type="evidence" value="ECO:0000318"/>
    <property type="project" value="GO_Central"/>
</dbReference>
<dbReference type="FunFam" id="2.40.50.700:FF:000004">
    <property type="entry name" value="Exosome complex exonuclease RRP44 homolog A"/>
    <property type="match status" value="1"/>
</dbReference>
<dbReference type="FunFam" id="3.40.50.1010:FF:000038">
    <property type="entry name" value="Exosome complex exonuclease RRP44"/>
    <property type="match status" value="1"/>
</dbReference>
<dbReference type="Gene3D" id="2.40.50.690">
    <property type="match status" value="1"/>
</dbReference>
<keyword evidence="4" id="KW-0698">rRNA processing</keyword>
<evidence type="ECO:0000256" key="8">
    <source>
        <dbReference type="ARBA" id="ARBA00022839"/>
    </source>
</evidence>
<dbReference type="InterPro" id="IPR012340">
    <property type="entry name" value="NA-bd_OB-fold"/>
</dbReference>
<feature type="domain" description="RNB" evidence="14">
    <location>
        <begin position="465"/>
        <end position="796"/>
    </location>
</feature>
<dbReference type="Pfam" id="PF17215">
    <property type="entry name" value="Rrp44_S1"/>
    <property type="match status" value="1"/>
</dbReference>
<dbReference type="PANTHER" id="PTHR23355:SF35">
    <property type="entry name" value="EXOSOME COMPLEX EXONUCLEASE RRP44"/>
    <property type="match status" value="1"/>
</dbReference>
<dbReference type="Gene3D" id="3.40.50.1010">
    <property type="entry name" value="5'-nuclease"/>
    <property type="match status" value="1"/>
</dbReference>
<dbReference type="GO" id="GO:0000177">
    <property type="term" value="C:cytoplasmic exosome (RNase complex)"/>
    <property type="evidence" value="ECO:0000318"/>
    <property type="project" value="GO_Central"/>
</dbReference>
<dbReference type="GO" id="GO:0000175">
    <property type="term" value="F:3'-5'-RNA exonuclease activity"/>
    <property type="evidence" value="ECO:0000318"/>
    <property type="project" value="GO_Central"/>
</dbReference>
<reference evidence="15 17" key="1">
    <citation type="journal article" date="2008" name="Science">
        <title>The Physcomitrella genome reveals evolutionary insights into the conquest of land by plants.</title>
        <authorList>
            <person name="Rensing S."/>
            <person name="Lang D."/>
            <person name="Zimmer A."/>
            <person name="Terry A."/>
            <person name="Salamov A."/>
            <person name="Shapiro H."/>
            <person name="Nishiyama T."/>
            <person name="Perroud P.-F."/>
            <person name="Lindquist E."/>
            <person name="Kamisugi Y."/>
            <person name="Tanahashi T."/>
            <person name="Sakakibara K."/>
            <person name="Fujita T."/>
            <person name="Oishi K."/>
            <person name="Shin-I T."/>
            <person name="Kuroki Y."/>
            <person name="Toyoda A."/>
            <person name="Suzuki Y."/>
            <person name="Hashimoto A."/>
            <person name="Yamaguchi K."/>
            <person name="Sugano A."/>
            <person name="Kohara Y."/>
            <person name="Fujiyama A."/>
            <person name="Anterola A."/>
            <person name="Aoki S."/>
            <person name="Ashton N."/>
            <person name="Barbazuk W.B."/>
            <person name="Barker E."/>
            <person name="Bennetzen J."/>
            <person name="Bezanilla M."/>
            <person name="Blankenship R."/>
            <person name="Cho S.H."/>
            <person name="Dutcher S."/>
            <person name="Estelle M."/>
            <person name="Fawcett J.A."/>
            <person name="Gundlach H."/>
            <person name="Hanada K."/>
            <person name="Heyl A."/>
            <person name="Hicks K.A."/>
            <person name="Hugh J."/>
            <person name="Lohr M."/>
            <person name="Mayer K."/>
            <person name="Melkozernov A."/>
            <person name="Murata T."/>
            <person name="Nelson D."/>
            <person name="Pils B."/>
            <person name="Prigge M."/>
            <person name="Reiss B."/>
            <person name="Renner T."/>
            <person name="Rombauts S."/>
            <person name="Rushton P."/>
            <person name="Sanderfoot A."/>
            <person name="Schween G."/>
            <person name="Shiu S.-H."/>
            <person name="Stueber K."/>
            <person name="Theodoulou F.L."/>
            <person name="Tu H."/>
            <person name="Van de Peer Y."/>
            <person name="Verrier P.J."/>
            <person name="Waters E."/>
            <person name="Wood A."/>
            <person name="Yang L."/>
            <person name="Cove D."/>
            <person name="Cuming A."/>
            <person name="Hasebe M."/>
            <person name="Lucas S."/>
            <person name="Mishler D.B."/>
            <person name="Reski R."/>
            <person name="Grigoriev I."/>
            <person name="Quatrano R.S."/>
            <person name="Boore J.L."/>
        </authorList>
    </citation>
    <scope>NUCLEOTIDE SEQUENCE [LARGE SCALE GENOMIC DNA]</scope>
    <source>
        <strain evidence="16 17">cv. Gransden 2004</strain>
    </source>
</reference>
<dbReference type="InterPro" id="IPR033770">
    <property type="entry name" value="RRP44_S1"/>
</dbReference>
<dbReference type="Pfam" id="PF13638">
    <property type="entry name" value="PIN_4"/>
    <property type="match status" value="1"/>
</dbReference>
<evidence type="ECO:0000256" key="6">
    <source>
        <dbReference type="ARBA" id="ARBA00022801"/>
    </source>
</evidence>
<dbReference type="InterPro" id="IPR050180">
    <property type="entry name" value="RNR_Ribonuclease"/>
</dbReference>
<evidence type="ECO:0000259" key="13">
    <source>
        <dbReference type="SMART" id="SM00670"/>
    </source>
</evidence>